<comment type="function">
    <text evidence="2 10 12">Catalyzes the transfer of a dimethylallyl group onto the adenine at position 37 in tRNAs that read codons beginning with uridine, leading to the formation of N6-(dimethylallyl)adenosine (i(6)A).</text>
</comment>
<comment type="similarity">
    <text evidence="3 10 13">Belongs to the IPP transferase family.</text>
</comment>
<comment type="subunit">
    <text evidence="10">Monomer.</text>
</comment>
<evidence type="ECO:0000256" key="12">
    <source>
        <dbReference type="RuleBase" id="RU003784"/>
    </source>
</evidence>
<evidence type="ECO:0000256" key="2">
    <source>
        <dbReference type="ARBA" id="ARBA00003213"/>
    </source>
</evidence>
<dbReference type="SUPFAM" id="SSF52540">
    <property type="entry name" value="P-loop containing nucleoside triphosphate hydrolases"/>
    <property type="match status" value="1"/>
</dbReference>
<evidence type="ECO:0000256" key="13">
    <source>
        <dbReference type="RuleBase" id="RU003785"/>
    </source>
</evidence>
<keyword evidence="6 10" id="KW-0547">Nucleotide-binding</keyword>
<dbReference type="NCBIfam" id="TIGR00174">
    <property type="entry name" value="miaA"/>
    <property type="match status" value="1"/>
</dbReference>
<feature type="chain" id="PRO_5046034238" description="tRNA dimethylallyltransferase" evidence="14">
    <location>
        <begin position="20"/>
        <end position="337"/>
    </location>
</feature>
<feature type="region of interest" description="Interaction with substrate tRNA" evidence="10">
    <location>
        <begin position="176"/>
        <end position="180"/>
    </location>
</feature>
<accession>A0ABT0E6Z0</accession>
<name>A0ABT0E6Z0_9GAMM</name>
<reference evidence="15" key="1">
    <citation type="submission" date="2022-04" db="EMBL/GenBank/DDBJ databases">
        <title>Alcanivorax sp. CY1518 draft genome sequence.</title>
        <authorList>
            <person name="Zhao G."/>
            <person name="An M."/>
        </authorList>
    </citation>
    <scope>NUCLEOTIDE SEQUENCE</scope>
    <source>
        <strain evidence="15">CY1518</strain>
    </source>
</reference>
<evidence type="ECO:0000313" key="15">
    <source>
        <dbReference type="EMBL" id="MCK0537498.1"/>
    </source>
</evidence>
<keyword evidence="16" id="KW-1185">Reference proteome</keyword>
<dbReference type="EC" id="2.5.1.75" evidence="10"/>
<feature type="binding site" evidence="10">
    <location>
        <begin position="27"/>
        <end position="34"/>
    </location>
    <ligand>
        <name>ATP</name>
        <dbReference type="ChEBI" id="CHEBI:30616"/>
    </ligand>
</feature>
<feature type="site" description="Interaction with substrate tRNA" evidence="10">
    <location>
        <position position="118"/>
    </location>
</feature>
<comment type="caution">
    <text evidence="10">Lacks conserved residue(s) required for the propagation of feature annotation.</text>
</comment>
<organism evidence="15 16">
    <name type="scientific">Alcanivorax quisquiliarum</name>
    <dbReference type="NCBI Taxonomy" id="2933565"/>
    <lineage>
        <taxon>Bacteria</taxon>
        <taxon>Pseudomonadati</taxon>
        <taxon>Pseudomonadota</taxon>
        <taxon>Gammaproteobacteria</taxon>
        <taxon>Oceanospirillales</taxon>
        <taxon>Alcanivoracaceae</taxon>
        <taxon>Alcanivorax</taxon>
    </lineage>
</organism>
<keyword evidence="7 10" id="KW-0067">ATP-binding</keyword>
<evidence type="ECO:0000256" key="1">
    <source>
        <dbReference type="ARBA" id="ARBA00001946"/>
    </source>
</evidence>
<dbReference type="InterPro" id="IPR027417">
    <property type="entry name" value="P-loop_NTPase"/>
</dbReference>
<dbReference type="Proteomes" id="UP001165524">
    <property type="component" value="Unassembled WGS sequence"/>
</dbReference>
<dbReference type="HAMAP" id="MF_00185">
    <property type="entry name" value="IPP_trans"/>
    <property type="match status" value="1"/>
</dbReference>
<dbReference type="InterPro" id="IPR039657">
    <property type="entry name" value="Dimethylallyltransferase"/>
</dbReference>
<evidence type="ECO:0000256" key="10">
    <source>
        <dbReference type="HAMAP-Rule" id="MF_00185"/>
    </source>
</evidence>
<keyword evidence="8 10" id="KW-0460">Magnesium</keyword>
<dbReference type="GO" id="GO:0052381">
    <property type="term" value="F:tRNA dimethylallyltransferase activity"/>
    <property type="evidence" value="ECO:0007669"/>
    <property type="project" value="UniProtKB-EC"/>
</dbReference>
<evidence type="ECO:0000256" key="6">
    <source>
        <dbReference type="ARBA" id="ARBA00022741"/>
    </source>
</evidence>
<dbReference type="Pfam" id="PF01715">
    <property type="entry name" value="IPPT"/>
    <property type="match status" value="1"/>
</dbReference>
<dbReference type="PANTHER" id="PTHR11088">
    <property type="entry name" value="TRNA DIMETHYLALLYLTRANSFERASE"/>
    <property type="match status" value="1"/>
</dbReference>
<proteinExistence type="inferred from homology"/>
<evidence type="ECO:0000256" key="3">
    <source>
        <dbReference type="ARBA" id="ARBA00005842"/>
    </source>
</evidence>
<comment type="caution">
    <text evidence="15">The sequence shown here is derived from an EMBL/GenBank/DDBJ whole genome shotgun (WGS) entry which is preliminary data.</text>
</comment>
<evidence type="ECO:0000256" key="14">
    <source>
        <dbReference type="SAM" id="SignalP"/>
    </source>
</evidence>
<keyword evidence="4 10" id="KW-0808">Transferase</keyword>
<keyword evidence="14" id="KW-0732">Signal</keyword>
<dbReference type="EMBL" id="JALKII010000003">
    <property type="protein sequence ID" value="MCK0537498.1"/>
    <property type="molecule type" value="Genomic_DNA"/>
</dbReference>
<evidence type="ECO:0000256" key="5">
    <source>
        <dbReference type="ARBA" id="ARBA00022694"/>
    </source>
</evidence>
<evidence type="ECO:0000256" key="7">
    <source>
        <dbReference type="ARBA" id="ARBA00022840"/>
    </source>
</evidence>
<evidence type="ECO:0000256" key="8">
    <source>
        <dbReference type="ARBA" id="ARBA00022842"/>
    </source>
</evidence>
<protein>
    <recommendedName>
        <fullName evidence="10">tRNA dimethylallyltransferase</fullName>
        <ecNumber evidence="10">2.5.1.75</ecNumber>
    </recommendedName>
    <alternativeName>
        <fullName evidence="10">Dimethylallyl diphosphate:tRNA dimethylallyltransferase</fullName>
        <shortName evidence="10">DMAPP:tRNA dimethylallyltransferase</shortName>
        <shortName evidence="10">DMATase</shortName>
    </alternativeName>
    <alternativeName>
        <fullName evidence="10">Isopentenyl-diphosphate:tRNA isopentenyltransferase</fullName>
        <shortName evidence="10">IPP transferase</shortName>
        <shortName evidence="10">IPPT</shortName>
        <shortName evidence="10">IPTase</shortName>
    </alternativeName>
</protein>
<sequence>MPTLSAAGVFCMAMPLSSAPPVIFLMGPTCSGKTALAVELVQQLPLEIINVDSALVYRGLEIGAARPEPEVLAKAPHRLLGFRDPREPYSAADFRHDALREIKTVHEAGRVPLLVGGTMLYYRALLEGLADLPPADDALRAQLNDDAQRLGWPALHAQLAAVDPVTAARLKPNDGQRLQRALEVYHLTGIPLSAHHQRQSEAGANGPAFPYRTVQLAVAPEDRSDLHRRIALRLEAMLAQGLVDEVAALRAQPGMHAELPAMRSVGYRQVWAYLDGQYDYSQMVEKALAATRQLAKRQFTWLRGWAGLHWLDSDVPDLTAQARALLESGPESVFSSR</sequence>
<feature type="site" description="Interaction with substrate tRNA" evidence="10">
    <location>
        <position position="140"/>
    </location>
</feature>
<dbReference type="Gene3D" id="3.40.50.300">
    <property type="entry name" value="P-loop containing nucleotide triphosphate hydrolases"/>
    <property type="match status" value="1"/>
</dbReference>
<dbReference type="Gene3D" id="1.10.20.140">
    <property type="match status" value="1"/>
</dbReference>
<evidence type="ECO:0000256" key="4">
    <source>
        <dbReference type="ARBA" id="ARBA00022679"/>
    </source>
</evidence>
<gene>
    <name evidence="10 15" type="primary">miaA</name>
    <name evidence="15" type="ORF">MU846_07215</name>
</gene>
<feature type="signal peptide" evidence="14">
    <location>
        <begin position="1"/>
        <end position="19"/>
    </location>
</feature>
<keyword evidence="5 10" id="KW-0819">tRNA processing</keyword>
<dbReference type="RefSeq" id="WP_246951071.1">
    <property type="nucleotide sequence ID" value="NZ_JALKII010000003.1"/>
</dbReference>
<dbReference type="PANTHER" id="PTHR11088:SF60">
    <property type="entry name" value="TRNA DIMETHYLALLYLTRANSFERASE"/>
    <property type="match status" value="1"/>
</dbReference>
<feature type="region of interest" description="Interaction with substrate tRNA" evidence="10">
    <location>
        <begin position="52"/>
        <end position="55"/>
    </location>
</feature>
<evidence type="ECO:0000256" key="11">
    <source>
        <dbReference type="RuleBase" id="RU003783"/>
    </source>
</evidence>
<evidence type="ECO:0000256" key="9">
    <source>
        <dbReference type="ARBA" id="ARBA00049563"/>
    </source>
</evidence>
<dbReference type="InterPro" id="IPR018022">
    <property type="entry name" value="IPT"/>
</dbReference>
<feature type="binding site" evidence="10">
    <location>
        <begin position="29"/>
        <end position="34"/>
    </location>
    <ligand>
        <name>substrate</name>
    </ligand>
</feature>
<evidence type="ECO:0000313" key="16">
    <source>
        <dbReference type="Proteomes" id="UP001165524"/>
    </source>
</evidence>
<comment type="cofactor">
    <cofactor evidence="1 10">
        <name>Mg(2+)</name>
        <dbReference type="ChEBI" id="CHEBI:18420"/>
    </cofactor>
</comment>
<comment type="catalytic activity">
    <reaction evidence="9 10 11">
        <text>adenosine(37) in tRNA + dimethylallyl diphosphate = N(6)-dimethylallyladenosine(37) in tRNA + diphosphate</text>
        <dbReference type="Rhea" id="RHEA:26482"/>
        <dbReference type="Rhea" id="RHEA-COMP:10162"/>
        <dbReference type="Rhea" id="RHEA-COMP:10375"/>
        <dbReference type="ChEBI" id="CHEBI:33019"/>
        <dbReference type="ChEBI" id="CHEBI:57623"/>
        <dbReference type="ChEBI" id="CHEBI:74411"/>
        <dbReference type="ChEBI" id="CHEBI:74415"/>
        <dbReference type="EC" id="2.5.1.75"/>
    </reaction>
</comment>